<dbReference type="PIRSF" id="PIRSF007542">
    <property type="entry name" value="UCP007542"/>
    <property type="match status" value="1"/>
</dbReference>
<feature type="transmembrane region" description="Helical" evidence="1">
    <location>
        <begin position="119"/>
        <end position="142"/>
    </location>
</feature>
<dbReference type="AlphaFoldDB" id="A0A517N0E4"/>
<feature type="transmembrane region" description="Helical" evidence="1">
    <location>
        <begin position="81"/>
        <end position="99"/>
    </location>
</feature>
<dbReference type="Proteomes" id="UP000319852">
    <property type="component" value="Chromosome"/>
</dbReference>
<evidence type="ECO:0000259" key="2">
    <source>
        <dbReference type="Pfam" id="PF10081"/>
    </source>
</evidence>
<keyword evidence="5" id="KW-1185">Reference proteome</keyword>
<accession>A0A517N0E4</accession>
<dbReference type="EMBL" id="CP036263">
    <property type="protein sequence ID" value="QDT00597.1"/>
    <property type="molecule type" value="Genomic_DNA"/>
</dbReference>
<dbReference type="RefSeq" id="WP_145062202.1">
    <property type="nucleotide sequence ID" value="NZ_CP036263.1"/>
</dbReference>
<dbReference type="InterPro" id="IPR012037">
    <property type="entry name" value="Alpha/beta-hydrolase_fam"/>
</dbReference>
<feature type="transmembrane region" description="Helical" evidence="1">
    <location>
        <begin position="163"/>
        <end position="182"/>
    </location>
</feature>
<evidence type="ECO:0000313" key="4">
    <source>
        <dbReference type="EMBL" id="QDT00597.1"/>
    </source>
</evidence>
<protein>
    <recommendedName>
        <fullName evidence="6">Alpha/beta-hydrolase family protein</fullName>
    </recommendedName>
</protein>
<keyword evidence="1" id="KW-1133">Transmembrane helix</keyword>
<evidence type="ECO:0008006" key="6">
    <source>
        <dbReference type="Google" id="ProtNLM"/>
    </source>
</evidence>
<dbReference type="Pfam" id="PF10081">
    <property type="entry name" value="Abhydrolase_9"/>
    <property type="match status" value="1"/>
</dbReference>
<dbReference type="KEGG" id="amob:HG15A2_39360"/>
<sequence>MNLRVWFTQYRTTFSYVGLVFATLFFAASLSPSLLPRNHIVQGLLSGIELAVGYGVGWLFVGLWTYLELPVPSGRAKSSGQWLVTIFATVTAGISLWRATVWQNSIRTLMEMEPLQSAYPLRVLLIAIILGGLLVAATRFFWKSCSYIARKNNRIFPRRISNALGFVIATALVILLVNGVLAKSALSLADTIFSRIDAQTDEGIEQPTSELASGSETSLIPWHTIGRQGKDFIASGPTKEQLSKFSGEPAQQPLRVYVGLRSGETTQERAKLALKELIRVGGFSRSVLVVATPTGTGWLDPGATDTLEYLHAGDTAIVSMQYSYLPSWITILVDPNKSRVAARALFEEVYQHWKKLPRSSRPKLYLHGLSLGSLGSETSADLLNTFEDPIQGTLWSGPPFPSRVWSRLTRARQPSSPAWLPVFRDGRVVRFMGQHTAIDTPNQPWSSMRCLYVQHASDPMVFFSPSLLYQKPKWLDGERGPDVSPYLDWYPIITFLQIACDLPMATSVPTGYGHNYAPANYIEAWIAVTEPTGWSEEEVLRLKQAFAN</sequence>
<evidence type="ECO:0000313" key="5">
    <source>
        <dbReference type="Proteomes" id="UP000319852"/>
    </source>
</evidence>
<feature type="transmembrane region" description="Helical" evidence="1">
    <location>
        <begin position="51"/>
        <end position="69"/>
    </location>
</feature>
<dbReference type="OrthoDB" id="4397445at2"/>
<organism evidence="4 5">
    <name type="scientific">Adhaeretor mobilis</name>
    <dbReference type="NCBI Taxonomy" id="1930276"/>
    <lineage>
        <taxon>Bacteria</taxon>
        <taxon>Pseudomonadati</taxon>
        <taxon>Planctomycetota</taxon>
        <taxon>Planctomycetia</taxon>
        <taxon>Pirellulales</taxon>
        <taxon>Lacipirellulaceae</taxon>
        <taxon>Adhaeretor</taxon>
    </lineage>
</organism>
<reference evidence="4 5" key="1">
    <citation type="submission" date="2019-02" db="EMBL/GenBank/DDBJ databases">
        <title>Deep-cultivation of Planctomycetes and their phenomic and genomic characterization uncovers novel biology.</title>
        <authorList>
            <person name="Wiegand S."/>
            <person name="Jogler M."/>
            <person name="Boedeker C."/>
            <person name="Pinto D."/>
            <person name="Vollmers J."/>
            <person name="Rivas-Marin E."/>
            <person name="Kohn T."/>
            <person name="Peeters S.H."/>
            <person name="Heuer A."/>
            <person name="Rast P."/>
            <person name="Oberbeckmann S."/>
            <person name="Bunk B."/>
            <person name="Jeske O."/>
            <person name="Meyerdierks A."/>
            <person name="Storesund J.E."/>
            <person name="Kallscheuer N."/>
            <person name="Luecker S."/>
            <person name="Lage O.M."/>
            <person name="Pohl T."/>
            <person name="Merkel B.J."/>
            <person name="Hornburger P."/>
            <person name="Mueller R.-W."/>
            <person name="Bruemmer F."/>
            <person name="Labrenz M."/>
            <person name="Spormann A.M."/>
            <person name="Op den Camp H."/>
            <person name="Overmann J."/>
            <person name="Amann R."/>
            <person name="Jetten M.S.M."/>
            <person name="Mascher T."/>
            <person name="Medema M.H."/>
            <person name="Devos D.P."/>
            <person name="Kaster A.-K."/>
            <person name="Ovreas L."/>
            <person name="Rohde M."/>
            <person name="Galperin M.Y."/>
            <person name="Jogler C."/>
        </authorList>
    </citation>
    <scope>NUCLEOTIDE SEQUENCE [LARGE SCALE GENOMIC DNA]</scope>
    <source>
        <strain evidence="4 5">HG15A2</strain>
    </source>
</reference>
<keyword evidence="1" id="KW-0472">Membrane</keyword>
<gene>
    <name evidence="4" type="ORF">HG15A2_39360</name>
</gene>
<dbReference type="InterPro" id="IPR027788">
    <property type="entry name" value="Alpha/beta-hydrolase_N_dom"/>
</dbReference>
<name>A0A517N0E4_9BACT</name>
<feature type="domain" description="Alpha/beta-hydrolase catalytic" evidence="2">
    <location>
        <begin position="254"/>
        <end position="542"/>
    </location>
</feature>
<evidence type="ECO:0000256" key="1">
    <source>
        <dbReference type="SAM" id="Phobius"/>
    </source>
</evidence>
<evidence type="ECO:0000259" key="3">
    <source>
        <dbReference type="Pfam" id="PF15420"/>
    </source>
</evidence>
<dbReference type="InterPro" id="IPR027787">
    <property type="entry name" value="Alpha/beta-hydrolase_catalytic"/>
</dbReference>
<feature type="domain" description="Alpha/beta-hydrolase N-terminal" evidence="3">
    <location>
        <begin position="30"/>
        <end position="237"/>
    </location>
</feature>
<proteinExistence type="predicted"/>
<feature type="transmembrane region" description="Helical" evidence="1">
    <location>
        <begin position="12"/>
        <end position="31"/>
    </location>
</feature>
<dbReference type="Pfam" id="PF15420">
    <property type="entry name" value="Abhydrolase_9_N"/>
    <property type="match status" value="1"/>
</dbReference>
<keyword evidence="1" id="KW-0812">Transmembrane</keyword>